<dbReference type="Proteomes" id="UP000515202">
    <property type="component" value="Unplaced"/>
</dbReference>
<dbReference type="PANTHER" id="PTHR22444:SF1">
    <property type="entry name" value="GLUTAMATE-RICH PROTEIN 1"/>
    <property type="match status" value="1"/>
</dbReference>
<sequence>MRGANAPGGHAHDSRKSQSEPGAADWHPEAETLDPDWARLRGRIRKRRGKRGPAEVGGRETRMAEARRHVFAEKVLQRLFPRVPRGQETRAPSTPASENPPEGEKAAAEAERCGCSPPPTGGPSEAPPGRRLYTVSLPPGGFIPCPPEPPSCTISENSSSSEDVGGPDPEDPPKRRRSRKPKSKKNLKSPDNVPTEQAGFEKQQSLPQGALQAQPAAGPTASRSRRRKLKKRRRVQRKREAGQPTRAPGVDFTYQPAGGSSEQQAAPGSHGEEAAASPEDAGEEAGKGTGEKADGLLNFLKSTQEIYFYDGGSRRPDLVFEAASEELLRSLQAGSVAPSDVLSLHRMKTLLLLQDTGQLQLSLDEFAQRCTMPPAEDT</sequence>
<dbReference type="GeneID" id="105304372"/>
<dbReference type="CTD" id="157697"/>
<accession>A0A6P6BSL7</accession>
<dbReference type="AlphaFoldDB" id="A0A6P6BSL7"/>
<reference evidence="3" key="1">
    <citation type="submission" date="2025-08" db="UniProtKB">
        <authorList>
            <consortium name="RefSeq"/>
        </authorList>
    </citation>
    <scope>IDENTIFICATION</scope>
    <source>
        <tissue evidence="3">Kidney</tissue>
    </source>
</reference>
<proteinExistence type="predicted"/>
<feature type="compositionally biased region" description="Basic residues" evidence="1">
    <location>
        <begin position="174"/>
        <end position="187"/>
    </location>
</feature>
<protein>
    <submittedName>
        <fullName evidence="3">Glutamate-rich protein 1</fullName>
    </submittedName>
</protein>
<keyword evidence="2" id="KW-1185">Reference proteome</keyword>
<dbReference type="KEGG" id="pvp:105304372"/>
<dbReference type="InterPro" id="IPR026719">
    <property type="entry name" value="ERICH1"/>
</dbReference>
<feature type="compositionally biased region" description="Basic and acidic residues" evidence="1">
    <location>
        <begin position="284"/>
        <end position="293"/>
    </location>
</feature>
<feature type="compositionally biased region" description="Basic residues" evidence="1">
    <location>
        <begin position="40"/>
        <end position="51"/>
    </location>
</feature>
<organism evidence="2 3">
    <name type="scientific">Pteropus vampyrus</name>
    <name type="common">Large flying fox</name>
    <dbReference type="NCBI Taxonomy" id="132908"/>
    <lineage>
        <taxon>Eukaryota</taxon>
        <taxon>Metazoa</taxon>
        <taxon>Chordata</taxon>
        <taxon>Craniata</taxon>
        <taxon>Vertebrata</taxon>
        <taxon>Euteleostomi</taxon>
        <taxon>Mammalia</taxon>
        <taxon>Eutheria</taxon>
        <taxon>Laurasiatheria</taxon>
        <taxon>Chiroptera</taxon>
        <taxon>Yinpterochiroptera</taxon>
        <taxon>Pteropodoidea</taxon>
        <taxon>Pteropodidae</taxon>
        <taxon>Pteropodinae</taxon>
        <taxon>Pteropus</taxon>
    </lineage>
</organism>
<evidence type="ECO:0000256" key="1">
    <source>
        <dbReference type="SAM" id="MobiDB-lite"/>
    </source>
</evidence>
<gene>
    <name evidence="3" type="primary">ERICH1</name>
</gene>
<feature type="compositionally biased region" description="Basic and acidic residues" evidence="1">
    <location>
        <begin position="57"/>
        <end position="76"/>
    </location>
</feature>
<feature type="region of interest" description="Disordered" evidence="1">
    <location>
        <begin position="1"/>
        <end position="293"/>
    </location>
</feature>
<feature type="compositionally biased region" description="Low complexity" evidence="1">
    <location>
        <begin position="151"/>
        <end position="167"/>
    </location>
</feature>
<evidence type="ECO:0000313" key="2">
    <source>
        <dbReference type="Proteomes" id="UP000515202"/>
    </source>
</evidence>
<feature type="compositionally biased region" description="Basic residues" evidence="1">
    <location>
        <begin position="223"/>
        <end position="237"/>
    </location>
</feature>
<dbReference type="PANTHER" id="PTHR22444">
    <property type="entry name" value="GLUTAMATE-RICH PROTEIN 1"/>
    <property type="match status" value="1"/>
</dbReference>
<evidence type="ECO:0000313" key="3">
    <source>
        <dbReference type="RefSeq" id="XP_023378089.1"/>
    </source>
</evidence>
<dbReference type="OrthoDB" id="6151351at2759"/>
<dbReference type="RefSeq" id="XP_023378089.1">
    <property type="nucleotide sequence ID" value="XM_023522321.1"/>
</dbReference>
<feature type="compositionally biased region" description="Basic and acidic residues" evidence="1">
    <location>
        <begin position="102"/>
        <end position="112"/>
    </location>
</feature>
<name>A0A6P6BSL7_PTEVA</name>
<feature type="compositionally biased region" description="Low complexity" evidence="1">
    <location>
        <begin position="203"/>
        <end position="221"/>
    </location>
</feature>